<feature type="coiled-coil region" evidence="1">
    <location>
        <begin position="28"/>
        <end position="89"/>
    </location>
</feature>
<evidence type="ECO:0000313" key="2">
    <source>
        <dbReference type="EMBL" id="PPQ66722.1"/>
    </source>
</evidence>
<keyword evidence="3" id="KW-1185">Reference proteome</keyword>
<reference evidence="2 3" key="1">
    <citation type="journal article" date="2018" name="Evol. Lett.">
        <title>Horizontal gene cluster transfer increased hallucinogenic mushroom diversity.</title>
        <authorList>
            <person name="Reynolds H.T."/>
            <person name="Vijayakumar V."/>
            <person name="Gluck-Thaler E."/>
            <person name="Korotkin H.B."/>
            <person name="Matheny P.B."/>
            <person name="Slot J.C."/>
        </authorList>
    </citation>
    <scope>NUCLEOTIDE SEQUENCE [LARGE SCALE GENOMIC DNA]</scope>
    <source>
        <strain evidence="2 3">SRW20</strain>
    </source>
</reference>
<evidence type="ECO:0000256" key="1">
    <source>
        <dbReference type="SAM" id="Coils"/>
    </source>
</evidence>
<dbReference type="Proteomes" id="UP000284706">
    <property type="component" value="Unassembled WGS sequence"/>
</dbReference>
<keyword evidence="1" id="KW-0175">Coiled coil</keyword>
<organism evidence="2 3">
    <name type="scientific">Gymnopilus dilepis</name>
    <dbReference type="NCBI Taxonomy" id="231916"/>
    <lineage>
        <taxon>Eukaryota</taxon>
        <taxon>Fungi</taxon>
        <taxon>Dikarya</taxon>
        <taxon>Basidiomycota</taxon>
        <taxon>Agaricomycotina</taxon>
        <taxon>Agaricomycetes</taxon>
        <taxon>Agaricomycetidae</taxon>
        <taxon>Agaricales</taxon>
        <taxon>Agaricineae</taxon>
        <taxon>Hymenogastraceae</taxon>
        <taxon>Gymnopilus</taxon>
    </lineage>
</organism>
<sequence>MGVCSLPLPMSVGRYDPSGTPIIPPTEYQRNADEINRARQLIAEAEQRNETGRANFEQLEAQERELKRLAEVGQRAAQRLQEIERLKAEAQYASFLCPILFALKSV</sequence>
<accession>A0A409VKC1</accession>
<dbReference type="EMBL" id="NHYE01005623">
    <property type="protein sequence ID" value="PPQ66722.1"/>
    <property type="molecule type" value="Genomic_DNA"/>
</dbReference>
<dbReference type="InParanoid" id="A0A409VKC1"/>
<dbReference type="AlphaFoldDB" id="A0A409VKC1"/>
<evidence type="ECO:0000313" key="3">
    <source>
        <dbReference type="Proteomes" id="UP000284706"/>
    </source>
</evidence>
<gene>
    <name evidence="2" type="ORF">CVT26_009522</name>
</gene>
<name>A0A409VKC1_9AGAR</name>
<protein>
    <submittedName>
        <fullName evidence="2">Uncharacterized protein</fullName>
    </submittedName>
</protein>
<comment type="caution">
    <text evidence="2">The sequence shown here is derived from an EMBL/GenBank/DDBJ whole genome shotgun (WGS) entry which is preliminary data.</text>
</comment>
<proteinExistence type="predicted"/>